<dbReference type="AlphaFoldDB" id="B9EQV0"/>
<accession>B9EQV0</accession>
<organism evidence="2">
    <name type="scientific">Drosophila melanogaster</name>
    <name type="common">Fruit fly</name>
    <dbReference type="NCBI Taxonomy" id="7227"/>
    <lineage>
        <taxon>Eukaryota</taxon>
        <taxon>Metazoa</taxon>
        <taxon>Ecdysozoa</taxon>
        <taxon>Arthropoda</taxon>
        <taxon>Hexapoda</taxon>
        <taxon>Insecta</taxon>
        <taxon>Pterygota</taxon>
        <taxon>Neoptera</taxon>
        <taxon>Endopterygota</taxon>
        <taxon>Diptera</taxon>
        <taxon>Brachycera</taxon>
        <taxon>Muscomorpha</taxon>
        <taxon>Ephydroidea</taxon>
        <taxon>Drosophilidae</taxon>
        <taxon>Drosophila</taxon>
        <taxon>Sophophora</taxon>
    </lineage>
</organism>
<name>B9EQV0_DROME</name>
<evidence type="ECO:0000256" key="1">
    <source>
        <dbReference type="SAM" id="MobiDB-lite"/>
    </source>
</evidence>
<protein>
    <submittedName>
        <fullName evidence="2">MIP02223p</fullName>
    </submittedName>
</protein>
<dbReference type="EMBL" id="BT058025">
    <property type="protein sequence ID" value="ACM16742.1"/>
    <property type="molecule type" value="mRNA"/>
</dbReference>
<feature type="non-terminal residue" evidence="2">
    <location>
        <position position="116"/>
    </location>
</feature>
<feature type="non-terminal residue" evidence="2">
    <location>
        <position position="1"/>
    </location>
</feature>
<feature type="compositionally biased region" description="Polar residues" evidence="1">
    <location>
        <begin position="50"/>
        <end position="59"/>
    </location>
</feature>
<proteinExistence type="evidence at transcript level"/>
<feature type="region of interest" description="Disordered" evidence="1">
    <location>
        <begin position="40"/>
        <end position="66"/>
    </location>
</feature>
<sequence length="116" mass="13521">IFFDSKSENISVPESRRRPVEFNQYLGPSTTIFAIYEKPARDDNSHHASQRASLTTARSPGNLPKYLRARRPKKGYAWCKDTPCTQFFRSFCTCHTTQCAINIENYKKKKKKKKKK</sequence>
<evidence type="ECO:0000313" key="2">
    <source>
        <dbReference type="EMBL" id="ACM16742.1"/>
    </source>
</evidence>
<reference evidence="2" key="1">
    <citation type="submission" date="2009-01" db="EMBL/GenBank/DDBJ databases">
        <authorList>
            <person name="Carlson J."/>
            <person name="Booth B."/>
            <person name="Frise E."/>
            <person name="Sandler J."/>
            <person name="Wan K."/>
            <person name="Yu C."/>
            <person name="Celniker S."/>
        </authorList>
    </citation>
    <scope>NUCLEOTIDE SEQUENCE</scope>
</reference>